<dbReference type="OrthoDB" id="1122025at2"/>
<proteinExistence type="predicted"/>
<sequence>MDRREFLRNGARTLIVAGLGIMSGVFVYRNYTTEETCTFKNMCKDCNSLEKCSLPEGVKYKKLK</sequence>
<keyword evidence="1" id="KW-1133">Transmembrane helix</keyword>
<comment type="caution">
    <text evidence="2">The sequence shown here is derived from an EMBL/GenBank/DDBJ whole genome shotgun (WGS) entry which is preliminary data.</text>
</comment>
<accession>A0A2N3HTZ5</accession>
<dbReference type="EMBL" id="MVDD01000013">
    <property type="protein sequence ID" value="PKQ61535.1"/>
    <property type="molecule type" value="Genomic_DNA"/>
</dbReference>
<keyword evidence="1" id="KW-0812">Transmembrane</keyword>
<dbReference type="RefSeq" id="WP_101262306.1">
    <property type="nucleotide sequence ID" value="NZ_MVDD01000013.1"/>
</dbReference>
<evidence type="ECO:0000313" key="3">
    <source>
        <dbReference type="Proteomes" id="UP000233535"/>
    </source>
</evidence>
<evidence type="ECO:0000256" key="1">
    <source>
        <dbReference type="SAM" id="Phobius"/>
    </source>
</evidence>
<protein>
    <submittedName>
        <fullName evidence="2">Uncharacterized protein</fullName>
    </submittedName>
</protein>
<reference evidence="2 3" key="1">
    <citation type="journal article" date="2017" name="Front. Microbiol.">
        <title>Labilibaculum manganireducens gen. nov., sp. nov. and Labilibaculum filiforme sp. nov., Novel Bacteroidetes Isolated from Subsurface Sediments of the Baltic Sea.</title>
        <authorList>
            <person name="Vandieken V."/>
            <person name="Marshall I.P."/>
            <person name="Niemann H."/>
            <person name="Engelen B."/>
            <person name="Cypionka H."/>
        </authorList>
    </citation>
    <scope>NUCLEOTIDE SEQUENCE [LARGE SCALE GENOMIC DNA]</scope>
    <source>
        <strain evidence="2 3">59.16B</strain>
    </source>
</reference>
<evidence type="ECO:0000313" key="2">
    <source>
        <dbReference type="EMBL" id="PKQ61535.1"/>
    </source>
</evidence>
<dbReference type="AlphaFoldDB" id="A0A2N3HTZ5"/>
<feature type="transmembrane region" description="Helical" evidence="1">
    <location>
        <begin position="12"/>
        <end position="31"/>
    </location>
</feature>
<organism evidence="2 3">
    <name type="scientific">Labilibaculum filiforme</name>
    <dbReference type="NCBI Taxonomy" id="1940526"/>
    <lineage>
        <taxon>Bacteria</taxon>
        <taxon>Pseudomonadati</taxon>
        <taxon>Bacteroidota</taxon>
        <taxon>Bacteroidia</taxon>
        <taxon>Marinilabiliales</taxon>
        <taxon>Marinifilaceae</taxon>
        <taxon>Labilibaculum</taxon>
    </lineage>
</organism>
<name>A0A2N3HTZ5_9BACT</name>
<dbReference type="Proteomes" id="UP000233535">
    <property type="component" value="Unassembled WGS sequence"/>
</dbReference>
<keyword evidence="1" id="KW-0472">Membrane</keyword>
<gene>
    <name evidence="2" type="ORF">BZG02_15195</name>
</gene>
<keyword evidence="3" id="KW-1185">Reference proteome</keyword>